<evidence type="ECO:0008006" key="4">
    <source>
        <dbReference type="Google" id="ProtNLM"/>
    </source>
</evidence>
<reference evidence="3" key="1">
    <citation type="submission" date="2016-10" db="EMBL/GenBank/DDBJ databases">
        <authorList>
            <person name="Varghese N."/>
            <person name="Submissions S."/>
        </authorList>
    </citation>
    <scope>NUCLEOTIDE SEQUENCE [LARGE SCALE GENOMIC DNA]</scope>
    <source>
        <strain evidence="3">JCM 18195</strain>
    </source>
</reference>
<name>A0A1I5PXX2_9GAMM</name>
<keyword evidence="3" id="KW-1185">Reference proteome</keyword>
<dbReference type="Proteomes" id="UP000243084">
    <property type="component" value="Unassembled WGS sequence"/>
</dbReference>
<proteinExistence type="predicted"/>
<feature type="region of interest" description="Disordered" evidence="1">
    <location>
        <begin position="1"/>
        <end position="38"/>
    </location>
</feature>
<evidence type="ECO:0000313" key="3">
    <source>
        <dbReference type="Proteomes" id="UP000243084"/>
    </source>
</evidence>
<sequence length="59" mass="6413">MSEFQKGQAVKFSNPRKQEKTGKYLGQTDRGPGKGKGMYAQVEVDGKTLNVRPAKLSAA</sequence>
<organism evidence="2 3">
    <name type="scientific">Geopseudomonas sagittaria</name>
    <dbReference type="NCBI Taxonomy" id="1135990"/>
    <lineage>
        <taxon>Bacteria</taxon>
        <taxon>Pseudomonadati</taxon>
        <taxon>Pseudomonadota</taxon>
        <taxon>Gammaproteobacteria</taxon>
        <taxon>Pseudomonadales</taxon>
        <taxon>Pseudomonadaceae</taxon>
        <taxon>Geopseudomonas</taxon>
    </lineage>
</organism>
<dbReference type="AlphaFoldDB" id="A0A1I5PXX2"/>
<accession>A0A1I5PXX2</accession>
<evidence type="ECO:0000256" key="1">
    <source>
        <dbReference type="SAM" id="MobiDB-lite"/>
    </source>
</evidence>
<evidence type="ECO:0000313" key="2">
    <source>
        <dbReference type="EMBL" id="SFP38797.1"/>
    </source>
</evidence>
<dbReference type="EMBL" id="FOXM01000002">
    <property type="protein sequence ID" value="SFP38797.1"/>
    <property type="molecule type" value="Genomic_DNA"/>
</dbReference>
<gene>
    <name evidence="2" type="ORF">SAMN05216229_10289</name>
</gene>
<protein>
    <recommendedName>
        <fullName evidence="4">Hypervirulence associated protein TUDOR domain-containing protein</fullName>
    </recommendedName>
</protein>